<dbReference type="PANTHER" id="PTHR43792">
    <property type="entry name" value="GNAT FAMILY, PUTATIVE (AFU_ORTHOLOGUE AFUA_3G00765)-RELATED-RELATED"/>
    <property type="match status" value="1"/>
</dbReference>
<dbReference type="GO" id="GO:0016747">
    <property type="term" value="F:acyltransferase activity, transferring groups other than amino-acyl groups"/>
    <property type="evidence" value="ECO:0007669"/>
    <property type="project" value="InterPro"/>
</dbReference>
<proteinExistence type="predicted"/>
<feature type="domain" description="N-acetyltransferase" evidence="1">
    <location>
        <begin position="19"/>
        <end position="183"/>
    </location>
</feature>
<dbReference type="OrthoDB" id="9798081at2"/>
<protein>
    <recommendedName>
        <fullName evidence="1">N-acetyltransferase domain-containing protein</fullName>
    </recommendedName>
</protein>
<sequence length="188" mass="21762">MNDLILLLASHPVLETDRLLLRPIRLSDAPDMFEFASDIETTKFVFKAYKSLAETQSIIASQFLAHPIGKYGIELKENHKMIGMISYNRINEATRTAEVGYTLNKNYRGRGIMPEALNQLVETGFELFKFNSLLAVYDELNSASSKVIEKCGFKYLYTDPYSRFDFYDEDRLVTDVFYRLTKEDYTTK</sequence>
<dbReference type="Proteomes" id="UP000288490">
    <property type="component" value="Unassembled WGS sequence"/>
</dbReference>
<dbReference type="Gene3D" id="3.40.630.30">
    <property type="match status" value="1"/>
</dbReference>
<dbReference type="PANTHER" id="PTHR43792:SF1">
    <property type="entry name" value="N-ACETYLTRANSFERASE DOMAIN-CONTAINING PROTEIN"/>
    <property type="match status" value="1"/>
</dbReference>
<evidence type="ECO:0000259" key="1">
    <source>
        <dbReference type="PROSITE" id="PS51186"/>
    </source>
</evidence>
<organism evidence="2 3">
    <name type="scientific">Vagococcus bubulae</name>
    <dbReference type="NCBI Taxonomy" id="1977868"/>
    <lineage>
        <taxon>Bacteria</taxon>
        <taxon>Bacillati</taxon>
        <taxon>Bacillota</taxon>
        <taxon>Bacilli</taxon>
        <taxon>Lactobacillales</taxon>
        <taxon>Enterococcaceae</taxon>
        <taxon>Vagococcus</taxon>
    </lineage>
</organism>
<dbReference type="InterPro" id="IPR000182">
    <property type="entry name" value="GNAT_dom"/>
</dbReference>
<dbReference type="PROSITE" id="PS51186">
    <property type="entry name" value="GNAT"/>
    <property type="match status" value="1"/>
</dbReference>
<dbReference type="SUPFAM" id="SSF55729">
    <property type="entry name" value="Acyl-CoA N-acyltransferases (Nat)"/>
    <property type="match status" value="1"/>
</dbReference>
<comment type="caution">
    <text evidence="2">The sequence shown here is derived from an EMBL/GenBank/DDBJ whole genome shotgun (WGS) entry which is preliminary data.</text>
</comment>
<evidence type="ECO:0000313" key="3">
    <source>
        <dbReference type="Proteomes" id="UP000288490"/>
    </source>
</evidence>
<evidence type="ECO:0000313" key="2">
    <source>
        <dbReference type="EMBL" id="RST92721.1"/>
    </source>
</evidence>
<dbReference type="InterPro" id="IPR051531">
    <property type="entry name" value="N-acetyltransferase"/>
</dbReference>
<dbReference type="RefSeq" id="WP_125958020.1">
    <property type="nucleotide sequence ID" value="NZ_NGJT01000015.1"/>
</dbReference>
<reference evidence="2 3" key="1">
    <citation type="submission" date="2017-05" db="EMBL/GenBank/DDBJ databases">
        <title>Vagococcus spp. assemblies.</title>
        <authorList>
            <person name="Gulvik C.A."/>
        </authorList>
    </citation>
    <scope>NUCLEOTIDE SEQUENCE [LARGE SCALE GENOMIC DNA]</scope>
    <source>
        <strain evidence="2 3">SS1994</strain>
    </source>
</reference>
<dbReference type="EMBL" id="NGJT01000015">
    <property type="protein sequence ID" value="RST92721.1"/>
    <property type="molecule type" value="Genomic_DNA"/>
</dbReference>
<dbReference type="InterPro" id="IPR016181">
    <property type="entry name" value="Acyl_CoA_acyltransferase"/>
</dbReference>
<name>A0A429ZG79_9ENTE</name>
<gene>
    <name evidence="2" type="ORF">CBF36_08470</name>
</gene>
<dbReference type="AlphaFoldDB" id="A0A429ZG79"/>
<accession>A0A429ZG79</accession>
<keyword evidence="3" id="KW-1185">Reference proteome</keyword>
<dbReference type="Pfam" id="PF13302">
    <property type="entry name" value="Acetyltransf_3"/>
    <property type="match status" value="1"/>
</dbReference>